<protein>
    <submittedName>
        <fullName evidence="2">Membrane protein</fullName>
    </submittedName>
</protein>
<feature type="transmembrane region" description="Helical" evidence="1">
    <location>
        <begin position="296"/>
        <end position="315"/>
    </location>
</feature>
<keyword evidence="1" id="KW-1133">Transmembrane helix</keyword>
<feature type="transmembrane region" description="Helical" evidence="1">
    <location>
        <begin position="156"/>
        <end position="178"/>
    </location>
</feature>
<evidence type="ECO:0000256" key="1">
    <source>
        <dbReference type="SAM" id="Phobius"/>
    </source>
</evidence>
<feature type="transmembrane region" description="Helical" evidence="1">
    <location>
        <begin position="356"/>
        <end position="381"/>
    </location>
</feature>
<dbReference type="PANTHER" id="PTHR34289">
    <property type="entry name" value="PROTEIN, PUTATIVE (DUF819)-RELATED"/>
    <property type="match status" value="1"/>
</dbReference>
<keyword evidence="1" id="KW-0472">Membrane</keyword>
<dbReference type="PANTHER" id="PTHR34289:SF8">
    <property type="entry name" value="DUF819 DOMAIN-CONTAINING PROTEIN"/>
    <property type="match status" value="1"/>
</dbReference>
<dbReference type="EMBL" id="JAUSSK010000006">
    <property type="protein sequence ID" value="MDQ0011624.1"/>
    <property type="molecule type" value="Genomic_DNA"/>
</dbReference>
<name>A0ABT9T2Y6_9GAMM</name>
<dbReference type="Pfam" id="PF05684">
    <property type="entry name" value="DUF819"/>
    <property type="match status" value="1"/>
</dbReference>
<comment type="caution">
    <text evidence="2">The sequence shown here is derived from an EMBL/GenBank/DDBJ whole genome shotgun (WGS) entry which is preliminary data.</text>
</comment>
<evidence type="ECO:0000313" key="2">
    <source>
        <dbReference type="EMBL" id="MDQ0011624.1"/>
    </source>
</evidence>
<gene>
    <name evidence="2" type="ORF">J2T07_003838</name>
</gene>
<feature type="transmembrane region" description="Helical" evidence="1">
    <location>
        <begin position="6"/>
        <end position="22"/>
    </location>
</feature>
<feature type="transmembrane region" description="Helical" evidence="1">
    <location>
        <begin position="243"/>
        <end position="261"/>
    </location>
</feature>
<reference evidence="2 3" key="1">
    <citation type="submission" date="2023-07" db="EMBL/GenBank/DDBJ databases">
        <title>Sorghum-associated microbial communities from plants grown in Nebraska, USA.</title>
        <authorList>
            <person name="Schachtman D."/>
        </authorList>
    </citation>
    <scope>NUCLEOTIDE SEQUENCE [LARGE SCALE GENOMIC DNA]</scope>
    <source>
        <strain evidence="2 3">CC60</strain>
    </source>
</reference>
<feature type="transmembrane region" description="Helical" evidence="1">
    <location>
        <begin position="212"/>
        <end position="231"/>
    </location>
</feature>
<dbReference type="Proteomes" id="UP001237737">
    <property type="component" value="Unassembled WGS sequence"/>
</dbReference>
<feature type="transmembrane region" description="Helical" evidence="1">
    <location>
        <begin position="321"/>
        <end position="344"/>
    </location>
</feature>
<feature type="transmembrane region" description="Helical" evidence="1">
    <location>
        <begin position="61"/>
        <end position="82"/>
    </location>
</feature>
<organism evidence="2 3">
    <name type="scientific">Luteibacter jiangsuensis</name>
    <dbReference type="NCBI Taxonomy" id="637577"/>
    <lineage>
        <taxon>Bacteria</taxon>
        <taxon>Pseudomonadati</taxon>
        <taxon>Pseudomonadota</taxon>
        <taxon>Gammaproteobacteria</taxon>
        <taxon>Lysobacterales</taxon>
        <taxon>Rhodanobacteraceae</taxon>
        <taxon>Luteibacter</taxon>
    </lineage>
</organism>
<feature type="transmembrane region" description="Helical" evidence="1">
    <location>
        <begin position="94"/>
        <end position="116"/>
    </location>
</feature>
<feature type="transmembrane region" description="Helical" evidence="1">
    <location>
        <begin position="267"/>
        <end position="284"/>
    </location>
</feature>
<dbReference type="RefSeq" id="WP_306852402.1">
    <property type="nucleotide sequence ID" value="NZ_JAUSSK010000006.1"/>
</dbReference>
<proteinExistence type="predicted"/>
<keyword evidence="1" id="KW-0812">Transmembrane</keyword>
<keyword evidence="3" id="KW-1185">Reference proteome</keyword>
<feature type="transmembrane region" description="Helical" evidence="1">
    <location>
        <begin position="122"/>
        <end position="144"/>
    </location>
</feature>
<accession>A0ABT9T2Y6</accession>
<evidence type="ECO:0000313" key="3">
    <source>
        <dbReference type="Proteomes" id="UP001237737"/>
    </source>
</evidence>
<sequence length="382" mass="39947">MIQSVWPYLAVMLLAAGFWPAIERRFGWKVFEILPPIVLTYLTVTALSVAGFWTASPEIHAAQNMLVARLVPALLFLLMINCDLRAILALGPRVLGVFVCTSISLFIAFVLTFLIYRRWMPGAGWMPLASLSGSWMGGTANMIAVKQAIGMSDTSLATTLLTDALCYSMWVVVLFAVARLAPAFNRWTRAQSSASLTVAETAVRAPATSDSVLLWLGLALLVSAVSAVLGAKLPVGSMVSPTTWTILIATVTGLLAAHTPLARLPGALVVSSAMLISVVAVLASQSSFAGIAAAPLYLLAGVTVIALHAVLLSLAARLFHFDLYLCGISSLAHIGGVAATPVLAATYSRSLVPVGVLLALLGYILGTGFGLVVAAVLSALAS</sequence>
<feature type="transmembrane region" description="Helical" evidence="1">
    <location>
        <begin position="34"/>
        <end position="55"/>
    </location>
</feature>
<dbReference type="InterPro" id="IPR008537">
    <property type="entry name" value="DUF819"/>
</dbReference>